<evidence type="ECO:0000313" key="7">
    <source>
        <dbReference type="EMBL" id="SDI72812.1"/>
    </source>
</evidence>
<dbReference type="PANTHER" id="PTHR30386">
    <property type="entry name" value="MEMBRANE FUSION SUBUNIT OF EMRAB-TOLC MULTIDRUG EFFLUX PUMP"/>
    <property type="match status" value="1"/>
</dbReference>
<accession>A0A1G8MXX5</accession>
<keyword evidence="4 5" id="KW-0472">Membrane</keyword>
<dbReference type="Pfam" id="PF26002">
    <property type="entry name" value="Beta-barrel_AprE"/>
    <property type="match status" value="1"/>
</dbReference>
<protein>
    <submittedName>
        <fullName evidence="7">HlyD family secretion protein</fullName>
    </submittedName>
</protein>
<comment type="subcellular location">
    <subcellularLocation>
        <location evidence="1">Membrane</location>
        <topology evidence="1">Single-pass membrane protein</topology>
    </subcellularLocation>
</comment>
<dbReference type="STRING" id="311334.SAMN05421846_112117"/>
<feature type="transmembrane region" description="Helical" evidence="5">
    <location>
        <begin position="21"/>
        <end position="43"/>
    </location>
</feature>
<keyword evidence="8" id="KW-1185">Reference proteome</keyword>
<dbReference type="PANTHER" id="PTHR30386:SF26">
    <property type="entry name" value="TRANSPORT PROTEIN COMB"/>
    <property type="match status" value="1"/>
</dbReference>
<name>A0A1G8MXX5_9FLAO</name>
<evidence type="ECO:0000256" key="2">
    <source>
        <dbReference type="ARBA" id="ARBA00022692"/>
    </source>
</evidence>
<dbReference type="InterPro" id="IPR058982">
    <property type="entry name" value="Beta-barrel_AprE"/>
</dbReference>
<dbReference type="EMBL" id="FNDW01000012">
    <property type="protein sequence ID" value="SDI72812.1"/>
    <property type="molecule type" value="Genomic_DNA"/>
</dbReference>
<organism evidence="7 8">
    <name type="scientific">Chryseobacterium taeanense</name>
    <dbReference type="NCBI Taxonomy" id="311334"/>
    <lineage>
        <taxon>Bacteria</taxon>
        <taxon>Pseudomonadati</taxon>
        <taxon>Bacteroidota</taxon>
        <taxon>Flavobacteriia</taxon>
        <taxon>Flavobacteriales</taxon>
        <taxon>Weeksellaceae</taxon>
        <taxon>Chryseobacterium group</taxon>
        <taxon>Chryseobacterium</taxon>
    </lineage>
</organism>
<evidence type="ECO:0000313" key="8">
    <source>
        <dbReference type="Proteomes" id="UP000198869"/>
    </source>
</evidence>
<evidence type="ECO:0000256" key="1">
    <source>
        <dbReference type="ARBA" id="ARBA00004167"/>
    </source>
</evidence>
<dbReference type="Gene3D" id="2.40.30.170">
    <property type="match status" value="1"/>
</dbReference>
<dbReference type="OrthoDB" id="7057889at2"/>
<evidence type="ECO:0000256" key="3">
    <source>
        <dbReference type="ARBA" id="ARBA00022989"/>
    </source>
</evidence>
<feature type="domain" description="AprE-like beta-barrel" evidence="6">
    <location>
        <begin position="323"/>
        <end position="366"/>
    </location>
</feature>
<dbReference type="AlphaFoldDB" id="A0A1G8MXX5"/>
<reference evidence="8" key="1">
    <citation type="submission" date="2016-10" db="EMBL/GenBank/DDBJ databases">
        <authorList>
            <person name="Varghese N."/>
            <person name="Submissions S."/>
        </authorList>
    </citation>
    <scope>NUCLEOTIDE SEQUENCE [LARGE SCALE GENOMIC DNA]</scope>
    <source>
        <strain evidence="8">DSM 17071</strain>
    </source>
</reference>
<evidence type="ECO:0000259" key="6">
    <source>
        <dbReference type="Pfam" id="PF26002"/>
    </source>
</evidence>
<dbReference type="RefSeq" id="WP_089860793.1">
    <property type="nucleotide sequence ID" value="NZ_FNDW01000012.1"/>
</dbReference>
<dbReference type="InterPro" id="IPR050739">
    <property type="entry name" value="MFP"/>
</dbReference>
<keyword evidence="3 5" id="KW-1133">Transmembrane helix</keyword>
<dbReference type="PRINTS" id="PR01490">
    <property type="entry name" value="RTXTOXIND"/>
</dbReference>
<evidence type="ECO:0000256" key="5">
    <source>
        <dbReference type="SAM" id="Phobius"/>
    </source>
</evidence>
<dbReference type="Proteomes" id="UP000198869">
    <property type="component" value="Unassembled WGS sequence"/>
</dbReference>
<gene>
    <name evidence="7" type="ORF">SAMN05421846_112117</name>
</gene>
<proteinExistence type="predicted"/>
<evidence type="ECO:0000256" key="4">
    <source>
        <dbReference type="ARBA" id="ARBA00023136"/>
    </source>
</evidence>
<keyword evidence="2 5" id="KW-0812">Transmembrane</keyword>
<sequence>MNKKTTYSEEFDDAISIFPKFNSILFYSLLAIIIITIILLQLIKSPEIVLGEARVTAEKPPIEIVSQNYGKIIFKKFVPHKFLKKGEYMAIMENPSNEDDILELKKVLLKYTNNLYILRASDLSFAYNSDLGELEEPFFNLLNTLYSMEREKGYNDNDARKEALNKQNHKYFEMISKRNEIKNVKRNEIALLRNRFKDDSILMAKGLITKIEYENSQRNYLKENENLKNYEAKDVENNLSISDNKANIHVINTQKNLNISDLEIELISTYNQLLQDINFWEAKYVIKTPINGTVDMMQFISSNQFVKQGEPIFSVLPDNNKYVAQLLVAPTGAGKIKIGQNVSIKLASFPFQEYGKLEGKVQAISLIPTQNYYLIFVELPNGLKSDTGNILTFSKNMVGQAEIITNKRSLLSKLFSKITNLFEKEDNYFEKEKTNNEKEK</sequence>
<dbReference type="GO" id="GO:0016020">
    <property type="term" value="C:membrane"/>
    <property type="evidence" value="ECO:0007669"/>
    <property type="project" value="UniProtKB-SubCell"/>
</dbReference>